<evidence type="ECO:0000313" key="9">
    <source>
        <dbReference type="Proteomes" id="UP000008743"/>
    </source>
</evidence>
<evidence type="ECO:0000256" key="6">
    <source>
        <dbReference type="SAM" id="MobiDB-lite"/>
    </source>
</evidence>
<feature type="compositionally biased region" description="Low complexity" evidence="6">
    <location>
        <begin position="98"/>
        <end position="114"/>
    </location>
</feature>
<dbReference type="RefSeq" id="XP_004348198.1">
    <property type="nucleotide sequence ID" value="XM_004348148.2"/>
</dbReference>
<keyword evidence="3" id="KW-0805">Transcription regulation</keyword>
<comment type="similarity">
    <text evidence="2">Belongs to the TAF4 family.</text>
</comment>
<evidence type="ECO:0000313" key="8">
    <source>
        <dbReference type="EMBL" id="KJE93608.1"/>
    </source>
</evidence>
<evidence type="ECO:0000259" key="7">
    <source>
        <dbReference type="Pfam" id="PF05236"/>
    </source>
</evidence>
<evidence type="ECO:0000256" key="2">
    <source>
        <dbReference type="ARBA" id="ARBA00006178"/>
    </source>
</evidence>
<dbReference type="Proteomes" id="UP000008743">
    <property type="component" value="Unassembled WGS sequence"/>
</dbReference>
<dbReference type="GO" id="GO:0006367">
    <property type="term" value="P:transcription initiation at RNA polymerase II promoter"/>
    <property type="evidence" value="ECO:0007669"/>
    <property type="project" value="TreeGrafter"/>
</dbReference>
<dbReference type="PhylomeDB" id="A0A0D2WR67"/>
<evidence type="ECO:0000256" key="5">
    <source>
        <dbReference type="ARBA" id="ARBA00023242"/>
    </source>
</evidence>
<comment type="subcellular location">
    <subcellularLocation>
        <location evidence="1">Nucleus</location>
    </subcellularLocation>
</comment>
<dbReference type="GO" id="GO:0003677">
    <property type="term" value="F:DNA binding"/>
    <property type="evidence" value="ECO:0007669"/>
    <property type="project" value="TreeGrafter"/>
</dbReference>
<feature type="region of interest" description="Disordered" evidence="6">
    <location>
        <begin position="98"/>
        <end position="123"/>
    </location>
</feature>
<evidence type="ECO:0000256" key="3">
    <source>
        <dbReference type="ARBA" id="ARBA00023015"/>
    </source>
</evidence>
<feature type="region of interest" description="Disordered" evidence="6">
    <location>
        <begin position="361"/>
        <end position="407"/>
    </location>
</feature>
<dbReference type="InterPro" id="IPR007900">
    <property type="entry name" value="TAF4_C"/>
</dbReference>
<reference evidence="9" key="1">
    <citation type="submission" date="2011-02" db="EMBL/GenBank/DDBJ databases">
        <title>The Genome Sequence of Capsaspora owczarzaki ATCC 30864.</title>
        <authorList>
            <person name="Russ C."/>
            <person name="Cuomo C."/>
            <person name="Burger G."/>
            <person name="Gray M.W."/>
            <person name="Holland P.W.H."/>
            <person name="King N."/>
            <person name="Lang F.B.F."/>
            <person name="Roger A.J."/>
            <person name="Ruiz-Trillo I."/>
            <person name="Young S.K."/>
            <person name="Zeng Q."/>
            <person name="Gargeya S."/>
            <person name="Alvarado L."/>
            <person name="Berlin A."/>
            <person name="Chapman S.B."/>
            <person name="Chen Z."/>
            <person name="Freedman E."/>
            <person name="Gellesch M."/>
            <person name="Goldberg J."/>
            <person name="Griggs A."/>
            <person name="Gujja S."/>
            <person name="Heilman E."/>
            <person name="Heiman D."/>
            <person name="Howarth C."/>
            <person name="Mehta T."/>
            <person name="Neiman D."/>
            <person name="Pearson M."/>
            <person name="Roberts A."/>
            <person name="Saif S."/>
            <person name="Shea T."/>
            <person name="Shenoy N."/>
            <person name="Sisk P."/>
            <person name="Stolte C."/>
            <person name="Sykes S."/>
            <person name="White J."/>
            <person name="Yandava C."/>
            <person name="Haas B."/>
            <person name="Nusbaum C."/>
            <person name="Birren B."/>
        </authorList>
    </citation>
    <scope>NUCLEOTIDE SEQUENCE</scope>
    <source>
        <strain evidence="9">ATCC 30864</strain>
    </source>
</reference>
<proteinExistence type="inferred from homology"/>
<dbReference type="PANTHER" id="PTHR15138">
    <property type="entry name" value="TRANSCRIPTION INITIATION FACTOR TFIID SUBUNIT 4"/>
    <property type="match status" value="1"/>
</dbReference>
<gene>
    <name evidence="8" type="ORF">CAOG_004370</name>
</gene>
<dbReference type="InterPro" id="IPR045144">
    <property type="entry name" value="TAF4"/>
</dbReference>
<dbReference type="AlphaFoldDB" id="A0A0D2WR67"/>
<dbReference type="Pfam" id="PF05236">
    <property type="entry name" value="TAF4"/>
    <property type="match status" value="1"/>
</dbReference>
<dbReference type="GO" id="GO:0005669">
    <property type="term" value="C:transcription factor TFIID complex"/>
    <property type="evidence" value="ECO:0007669"/>
    <property type="project" value="InterPro"/>
</dbReference>
<dbReference type="CDD" id="cd08045">
    <property type="entry name" value="HFD_TAF4"/>
    <property type="match status" value="1"/>
</dbReference>
<dbReference type="eggNOG" id="KOG2341">
    <property type="taxonomic scope" value="Eukaryota"/>
</dbReference>
<keyword evidence="9" id="KW-1185">Reference proteome</keyword>
<organism evidence="8 9">
    <name type="scientific">Capsaspora owczarzaki (strain ATCC 30864)</name>
    <dbReference type="NCBI Taxonomy" id="595528"/>
    <lineage>
        <taxon>Eukaryota</taxon>
        <taxon>Filasterea</taxon>
        <taxon>Capsaspora</taxon>
    </lineage>
</organism>
<dbReference type="STRING" id="595528.A0A0D2WR67"/>
<dbReference type="InParanoid" id="A0A0D2WR67"/>
<name>A0A0D2WR67_CAPO3</name>
<evidence type="ECO:0000256" key="1">
    <source>
        <dbReference type="ARBA" id="ARBA00004123"/>
    </source>
</evidence>
<dbReference type="GO" id="GO:0016251">
    <property type="term" value="F:RNA polymerase II general transcription initiation factor activity"/>
    <property type="evidence" value="ECO:0007669"/>
    <property type="project" value="TreeGrafter"/>
</dbReference>
<accession>A0A0D2WR67</accession>
<keyword evidence="5" id="KW-0539">Nucleus</keyword>
<protein>
    <recommendedName>
        <fullName evidence="7">Transcription initiation factor TFIID component TAF4 C-terminal domain-containing protein</fullName>
    </recommendedName>
</protein>
<dbReference type="OrthoDB" id="21060at2759"/>
<feature type="domain" description="Transcription initiation factor TFIID component TAF4 C-terminal" evidence="7">
    <location>
        <begin position="189"/>
        <end position="451"/>
    </location>
</feature>
<keyword evidence="4" id="KW-0804">Transcription</keyword>
<dbReference type="OMA" id="ERDYHTA"/>
<sequence>MSDPNSMFATETFSEDYLGTVVGALGGLVGSVQPVAGAPSSAAAAAAAPIDASMANMTGGLQFGPGSSAGTAAGGFGSSGHPSPASFGFGLTPSASASSSSSAMAMGRAPASSTGGAGAGAGASGAAGGYSMPAFQMPQPMMAAPVQNFAQARHQQLLREQQQQLHLQQQHQLQKEQARAAAGNNEIDHNDLLAVAGVDEEAENELLKQSFTLRRPEKVVVIPVEPQFINRENITRKVQQVASAAGLFIEDLDVNEFLGHALELYLRNILEKLFVISEHRYEVFRTLYPTTTTSEPKRLLTLLQRVDAAREAARQEHEREAILRAFKDRKNLDDEQRERAKRLQADADIRSQQRRANQALAQVLPKSNRPSFLDSARSSNPLGDSGDGDEFVPVGADGTAQAGANPDVNASHMKRAQAFDMAPYPHTVTIKDLLMYMNGDARTKRSPLYFKALIRQATVGNAQPEAPRYLV</sequence>
<dbReference type="EMBL" id="KE346365">
    <property type="protein sequence ID" value="KJE93608.1"/>
    <property type="molecule type" value="Genomic_DNA"/>
</dbReference>
<dbReference type="PANTHER" id="PTHR15138:SF14">
    <property type="entry name" value="TRANSCRIPTION INITIATION FACTOR TFIID SUBUNIT 4"/>
    <property type="match status" value="1"/>
</dbReference>
<evidence type="ECO:0000256" key="4">
    <source>
        <dbReference type="ARBA" id="ARBA00023163"/>
    </source>
</evidence>